<dbReference type="InterPro" id="IPR054189">
    <property type="entry name" value="DUF6894"/>
</dbReference>
<gene>
    <name evidence="2" type="ORF">JI748_01190</name>
</gene>
<sequence length="91" mass="10391">MPRYFFHVVNGEFLPDAEGMEIHELDRVKAEAIRVAGEMIRDQGFKLWQTGRYDMYVVDEHNRTQLKLSFEAEDLTGELSGEPDTGLKGTG</sequence>
<keyword evidence="3" id="KW-1185">Reference proteome</keyword>
<dbReference type="Proteomes" id="UP000595857">
    <property type="component" value="Chromosome"/>
</dbReference>
<feature type="domain" description="DUF6894" evidence="1">
    <location>
        <begin position="3"/>
        <end position="70"/>
    </location>
</feature>
<evidence type="ECO:0000313" key="2">
    <source>
        <dbReference type="EMBL" id="QQR39664.1"/>
    </source>
</evidence>
<dbReference type="EMBL" id="CP068046">
    <property type="protein sequence ID" value="QQR39664.1"/>
    <property type="molecule type" value="Genomic_DNA"/>
</dbReference>
<accession>A0ABX7C5Y7</accession>
<dbReference type="RefSeq" id="WP_201634124.1">
    <property type="nucleotide sequence ID" value="NZ_CP068046.1"/>
</dbReference>
<dbReference type="Pfam" id="PF21834">
    <property type="entry name" value="DUF6894"/>
    <property type="match status" value="1"/>
</dbReference>
<reference evidence="2 3" key="1">
    <citation type="submission" date="2021-01" db="EMBL/GenBank/DDBJ databases">
        <title>Genome seq and assembly of Devosia sp. LEGU1.</title>
        <authorList>
            <person name="Chhetri G."/>
        </authorList>
    </citation>
    <scope>NUCLEOTIDE SEQUENCE [LARGE SCALE GENOMIC DNA]</scope>
    <source>
        <strain evidence="2 3">LEGU1</strain>
    </source>
</reference>
<proteinExistence type="predicted"/>
<evidence type="ECO:0000313" key="3">
    <source>
        <dbReference type="Proteomes" id="UP000595857"/>
    </source>
</evidence>
<name>A0ABX7C5Y7_9HYPH</name>
<evidence type="ECO:0000259" key="1">
    <source>
        <dbReference type="Pfam" id="PF21834"/>
    </source>
</evidence>
<organism evidence="2 3">
    <name type="scientific">Devosia rhizoryzae</name>
    <dbReference type="NCBI Taxonomy" id="2774137"/>
    <lineage>
        <taxon>Bacteria</taxon>
        <taxon>Pseudomonadati</taxon>
        <taxon>Pseudomonadota</taxon>
        <taxon>Alphaproteobacteria</taxon>
        <taxon>Hyphomicrobiales</taxon>
        <taxon>Devosiaceae</taxon>
        <taxon>Devosia</taxon>
    </lineage>
</organism>
<protein>
    <recommendedName>
        <fullName evidence="1">DUF6894 domain-containing protein</fullName>
    </recommendedName>
</protein>